<accession>A0A6L6XX03</accession>
<evidence type="ECO:0000313" key="2">
    <source>
        <dbReference type="Proteomes" id="UP000473525"/>
    </source>
</evidence>
<comment type="caution">
    <text evidence="1">The sequence shown here is derived from an EMBL/GenBank/DDBJ whole genome shotgun (WGS) entry which is preliminary data.</text>
</comment>
<reference evidence="1 2" key="1">
    <citation type="submission" date="2019-12" db="EMBL/GenBank/DDBJ databases">
        <authorList>
            <person name="Huq M.A."/>
        </authorList>
    </citation>
    <scope>NUCLEOTIDE SEQUENCE [LARGE SCALE GENOMIC DNA]</scope>
    <source>
        <strain evidence="1 2">MAH-18</strain>
    </source>
</reference>
<dbReference type="Proteomes" id="UP000473525">
    <property type="component" value="Unassembled WGS sequence"/>
</dbReference>
<organism evidence="1 2">
    <name type="scientific">Nocardioides agri</name>
    <dbReference type="NCBI Taxonomy" id="2682843"/>
    <lineage>
        <taxon>Bacteria</taxon>
        <taxon>Bacillati</taxon>
        <taxon>Actinomycetota</taxon>
        <taxon>Actinomycetes</taxon>
        <taxon>Propionibacteriales</taxon>
        <taxon>Nocardioidaceae</taxon>
        <taxon>Nocardioides</taxon>
    </lineage>
</organism>
<dbReference type="RefSeq" id="WP_157346119.1">
    <property type="nucleotide sequence ID" value="NZ_WSEK01000005.1"/>
</dbReference>
<dbReference type="AlphaFoldDB" id="A0A6L6XX03"/>
<sequence>MTITEANHTARLLRFAAGQHAGTPEQIRESFAYLTGRAEKPLQVTISIDPHAIDAAIQAGARR</sequence>
<protein>
    <submittedName>
        <fullName evidence="1">Uncharacterized protein</fullName>
    </submittedName>
</protein>
<proteinExistence type="predicted"/>
<keyword evidence="2" id="KW-1185">Reference proteome</keyword>
<name>A0A6L6XX03_9ACTN</name>
<gene>
    <name evidence="1" type="ORF">GON03_19195</name>
</gene>
<evidence type="ECO:0000313" key="1">
    <source>
        <dbReference type="EMBL" id="MVQ51312.1"/>
    </source>
</evidence>
<dbReference type="EMBL" id="WSEK01000005">
    <property type="protein sequence ID" value="MVQ51312.1"/>
    <property type="molecule type" value="Genomic_DNA"/>
</dbReference>